<evidence type="ECO:0000256" key="9">
    <source>
        <dbReference type="SAM" id="Phobius"/>
    </source>
</evidence>
<feature type="transmembrane region" description="Helical" evidence="9">
    <location>
        <begin position="20"/>
        <end position="40"/>
    </location>
</feature>
<organism evidence="11 12">
    <name type="scientific">Coprinopsis marcescibilis</name>
    <name type="common">Agaric fungus</name>
    <name type="synonym">Psathyrella marcescibilis</name>
    <dbReference type="NCBI Taxonomy" id="230819"/>
    <lineage>
        <taxon>Eukaryota</taxon>
        <taxon>Fungi</taxon>
        <taxon>Dikarya</taxon>
        <taxon>Basidiomycota</taxon>
        <taxon>Agaricomycotina</taxon>
        <taxon>Agaricomycetes</taxon>
        <taxon>Agaricomycetidae</taxon>
        <taxon>Agaricales</taxon>
        <taxon>Agaricineae</taxon>
        <taxon>Psathyrellaceae</taxon>
        <taxon>Coprinopsis</taxon>
    </lineage>
</organism>
<feature type="region of interest" description="Disordered" evidence="8">
    <location>
        <begin position="925"/>
        <end position="998"/>
    </location>
</feature>
<evidence type="ECO:0000313" key="11">
    <source>
        <dbReference type="EMBL" id="TFK18075.1"/>
    </source>
</evidence>
<dbReference type="GO" id="GO:0005634">
    <property type="term" value="C:nucleus"/>
    <property type="evidence" value="ECO:0007669"/>
    <property type="project" value="TreeGrafter"/>
</dbReference>
<comment type="catalytic activity">
    <reaction evidence="1">
        <text>Thiol-dependent hydrolysis of ester, thioester, amide, peptide and isopeptide bonds formed by the C-terminal Gly of ubiquitin (a 76-residue protein attached to proteins as an intracellular targeting signal).</text>
        <dbReference type="EC" id="3.4.19.12"/>
    </reaction>
</comment>
<feature type="compositionally biased region" description="Basic and acidic residues" evidence="8">
    <location>
        <begin position="859"/>
        <end position="876"/>
    </location>
</feature>
<comment type="similarity">
    <text evidence="2">Belongs to the peptidase C19 family.</text>
</comment>
<feature type="region of interest" description="Disordered" evidence="8">
    <location>
        <begin position="75"/>
        <end position="127"/>
    </location>
</feature>
<name>A0A5C3KEE0_COPMA</name>
<gene>
    <name evidence="11" type="ORF">FA15DRAFT_675563</name>
</gene>
<protein>
    <recommendedName>
        <fullName evidence="3">ubiquitinyl hydrolase 1</fullName>
        <ecNumber evidence="3">3.4.19.12</ecNumber>
    </recommendedName>
</protein>
<dbReference type="STRING" id="230819.A0A5C3KEE0"/>
<keyword evidence="9" id="KW-0812">Transmembrane</keyword>
<dbReference type="PROSITE" id="PS00973">
    <property type="entry name" value="USP_2"/>
    <property type="match status" value="1"/>
</dbReference>
<dbReference type="EC" id="3.4.19.12" evidence="3"/>
<reference evidence="11 12" key="1">
    <citation type="journal article" date="2019" name="Nat. Ecol. Evol.">
        <title>Megaphylogeny resolves global patterns of mushroom evolution.</title>
        <authorList>
            <person name="Varga T."/>
            <person name="Krizsan K."/>
            <person name="Foldi C."/>
            <person name="Dima B."/>
            <person name="Sanchez-Garcia M."/>
            <person name="Sanchez-Ramirez S."/>
            <person name="Szollosi G.J."/>
            <person name="Szarkandi J.G."/>
            <person name="Papp V."/>
            <person name="Albert L."/>
            <person name="Andreopoulos W."/>
            <person name="Angelini C."/>
            <person name="Antonin V."/>
            <person name="Barry K.W."/>
            <person name="Bougher N.L."/>
            <person name="Buchanan P."/>
            <person name="Buyck B."/>
            <person name="Bense V."/>
            <person name="Catcheside P."/>
            <person name="Chovatia M."/>
            <person name="Cooper J."/>
            <person name="Damon W."/>
            <person name="Desjardin D."/>
            <person name="Finy P."/>
            <person name="Geml J."/>
            <person name="Haridas S."/>
            <person name="Hughes K."/>
            <person name="Justo A."/>
            <person name="Karasinski D."/>
            <person name="Kautmanova I."/>
            <person name="Kiss B."/>
            <person name="Kocsube S."/>
            <person name="Kotiranta H."/>
            <person name="LaButti K.M."/>
            <person name="Lechner B.E."/>
            <person name="Liimatainen K."/>
            <person name="Lipzen A."/>
            <person name="Lukacs Z."/>
            <person name="Mihaltcheva S."/>
            <person name="Morgado L.N."/>
            <person name="Niskanen T."/>
            <person name="Noordeloos M.E."/>
            <person name="Ohm R.A."/>
            <person name="Ortiz-Santana B."/>
            <person name="Ovrebo C."/>
            <person name="Racz N."/>
            <person name="Riley R."/>
            <person name="Savchenko A."/>
            <person name="Shiryaev A."/>
            <person name="Soop K."/>
            <person name="Spirin V."/>
            <person name="Szebenyi C."/>
            <person name="Tomsovsky M."/>
            <person name="Tulloss R.E."/>
            <person name="Uehling J."/>
            <person name="Grigoriev I.V."/>
            <person name="Vagvolgyi C."/>
            <person name="Papp T."/>
            <person name="Martin F.M."/>
            <person name="Miettinen O."/>
            <person name="Hibbett D.S."/>
            <person name="Nagy L.G."/>
        </authorList>
    </citation>
    <scope>NUCLEOTIDE SEQUENCE [LARGE SCALE GENOMIC DNA]</scope>
    <source>
        <strain evidence="11 12">CBS 121175</strain>
    </source>
</reference>
<feature type="region of interest" description="Disordered" evidence="8">
    <location>
        <begin position="855"/>
        <end position="898"/>
    </location>
</feature>
<dbReference type="OrthoDB" id="2020758at2759"/>
<dbReference type="PROSITE" id="PS50235">
    <property type="entry name" value="USP_3"/>
    <property type="match status" value="1"/>
</dbReference>
<keyword evidence="4" id="KW-0645">Protease</keyword>
<dbReference type="InterPro" id="IPR018200">
    <property type="entry name" value="USP_CS"/>
</dbReference>
<feature type="compositionally biased region" description="Low complexity" evidence="8">
    <location>
        <begin position="925"/>
        <end position="945"/>
    </location>
</feature>
<feature type="region of interest" description="Disordered" evidence="8">
    <location>
        <begin position="475"/>
        <end position="521"/>
    </location>
</feature>
<evidence type="ECO:0000256" key="2">
    <source>
        <dbReference type="ARBA" id="ARBA00009085"/>
    </source>
</evidence>
<sequence>MHLPDEFRLWVIEFVTSDLFKQVAPLLVLLVVPALVLLGVKTARRSSGLSALFALGFGLIMGLENYLPWFWGSSGGSGKEKSPKSKRKTGKNSSEKAGPIRTRAEQLSAMNGTADPEKDGDSDSDSEDGYFPGLVNISGTYCFMNSTLQALASLSYLQPHIDAIHAKAEALDVPTPVIDALKDLFQDLNTPRSSYTALKPLEIIKVLSAQTEGRTNSLFYSREHQDAQELFQVVSECLKNELAAVDKEGLRDRGFGLFASNMSSASTSSLANGGTNTTTQLLMSKEIGKTVFEGLTANRRSCVICGYTEAVMHFAFDNWQLSIPRMAANCRLEDCLEDYTRLEILKDCICRKCSLLATQSRLKQETKLLEEAISSAGAKASNSKKKRVKEVRKHEGRVAAALSQGRIEDDLKDVRIEKVFSPASTKQAMVARPPPVLCLHLNRSVHYGSYAGKNNCRVLFPEVLDLTPYTTSGSLSTVPTASISTPPPPASQSQSTTASPAPSRSRTGTPAASSIPGSVDSAAAGNGSVAGRTIYRLSAIVCHYGAHSFGHYICYRRKPRGWKGATAAAAGGGGGGGEKRPAPPVLVDPAVLAAANASVQGDGGDDQKGEEEEKVVVKVEQEDQTLENPIIKLEYAPPPPSLSKSSSQTPNGDQNETEYVFEDDVDGSAAGPGTGKGWLRISDDSVEECGIETVLRDGTGVFMLYYERVVVPGQAMPALALAGVRGLWGVGSAILQPASVGSAVGQVPVPAFGFGGGSVPFAGSAPSSFGSTASSIHTQFVQRNLNSVYPAKPSSPSSYPYPSSSSSSTSMTTNNANVSLVRDRSPRASEETLRPEVRLKTVDVNGSVVSEVGVGVLGQREKDRQREREREREQRSRSLPIPIPSSSTSASSSMSGMGLSGYHLEPRVIRSVDAGLVRGRSVGASSVHSTSSANSSPGSSVSVSVNGALKNGPSSSPSSLLAPSLKTAVRKSPLTVGNGGGGGGGGGEGASLPSSAVS</sequence>
<feature type="compositionally biased region" description="Low complexity" evidence="8">
    <location>
        <begin position="877"/>
        <end position="897"/>
    </location>
</feature>
<dbReference type="AlphaFoldDB" id="A0A5C3KEE0"/>
<dbReference type="EMBL" id="ML210434">
    <property type="protein sequence ID" value="TFK18075.1"/>
    <property type="molecule type" value="Genomic_DNA"/>
</dbReference>
<keyword evidence="9" id="KW-0472">Membrane</keyword>
<dbReference type="InterPro" id="IPR028889">
    <property type="entry name" value="USP"/>
</dbReference>
<evidence type="ECO:0000256" key="4">
    <source>
        <dbReference type="ARBA" id="ARBA00022670"/>
    </source>
</evidence>
<dbReference type="Gene3D" id="3.90.70.10">
    <property type="entry name" value="Cysteine proteinases"/>
    <property type="match status" value="1"/>
</dbReference>
<feature type="domain" description="USP" evidence="10">
    <location>
        <begin position="132"/>
        <end position="709"/>
    </location>
</feature>
<dbReference type="InterPro" id="IPR038765">
    <property type="entry name" value="Papain-like_cys_pep_sf"/>
</dbReference>
<dbReference type="SUPFAM" id="SSF54001">
    <property type="entry name" value="Cysteine proteinases"/>
    <property type="match status" value="1"/>
</dbReference>
<dbReference type="Pfam" id="PF00443">
    <property type="entry name" value="UCH"/>
    <property type="match status" value="1"/>
</dbReference>
<feature type="compositionally biased region" description="Low complexity" evidence="8">
    <location>
        <begin position="491"/>
        <end position="507"/>
    </location>
</feature>
<dbReference type="GO" id="GO:0004843">
    <property type="term" value="F:cysteine-type deubiquitinase activity"/>
    <property type="evidence" value="ECO:0007669"/>
    <property type="project" value="UniProtKB-EC"/>
</dbReference>
<dbReference type="Proteomes" id="UP000307440">
    <property type="component" value="Unassembled WGS sequence"/>
</dbReference>
<feature type="compositionally biased region" description="Polar residues" evidence="8">
    <location>
        <begin position="809"/>
        <end position="818"/>
    </location>
</feature>
<dbReference type="InterPro" id="IPR001394">
    <property type="entry name" value="Peptidase_C19_UCH"/>
</dbReference>
<dbReference type="GO" id="GO:0005829">
    <property type="term" value="C:cytosol"/>
    <property type="evidence" value="ECO:0007669"/>
    <property type="project" value="TreeGrafter"/>
</dbReference>
<dbReference type="GO" id="GO:0016579">
    <property type="term" value="P:protein deubiquitination"/>
    <property type="evidence" value="ECO:0007669"/>
    <property type="project" value="InterPro"/>
</dbReference>
<feature type="compositionally biased region" description="Low complexity" evidence="8">
    <location>
        <begin position="794"/>
        <end position="808"/>
    </location>
</feature>
<keyword evidence="5" id="KW-0833">Ubl conjugation pathway</keyword>
<feature type="region of interest" description="Disordered" evidence="8">
    <location>
        <begin position="789"/>
        <end position="834"/>
    </location>
</feature>
<evidence type="ECO:0000259" key="10">
    <source>
        <dbReference type="PROSITE" id="PS50235"/>
    </source>
</evidence>
<feature type="transmembrane region" description="Helical" evidence="9">
    <location>
        <begin position="52"/>
        <end position="71"/>
    </location>
</feature>
<dbReference type="PANTHER" id="PTHR24006">
    <property type="entry name" value="UBIQUITIN CARBOXYL-TERMINAL HYDROLASE"/>
    <property type="match status" value="1"/>
</dbReference>
<evidence type="ECO:0000256" key="1">
    <source>
        <dbReference type="ARBA" id="ARBA00000707"/>
    </source>
</evidence>
<keyword evidence="9" id="KW-1133">Transmembrane helix</keyword>
<evidence type="ECO:0000256" key="6">
    <source>
        <dbReference type="ARBA" id="ARBA00022801"/>
    </source>
</evidence>
<dbReference type="InterPro" id="IPR050164">
    <property type="entry name" value="Peptidase_C19"/>
</dbReference>
<feature type="compositionally biased region" description="Low complexity" evidence="8">
    <location>
        <begin position="953"/>
        <end position="965"/>
    </location>
</feature>
<dbReference type="PANTHER" id="PTHR24006:SF888">
    <property type="entry name" value="UBIQUITIN CARBOXYL-TERMINAL HYDROLASE 30"/>
    <property type="match status" value="1"/>
</dbReference>
<proteinExistence type="inferred from homology"/>
<accession>A0A5C3KEE0</accession>
<feature type="compositionally biased region" description="Basic and acidic residues" evidence="8">
    <location>
        <begin position="821"/>
        <end position="834"/>
    </location>
</feature>
<evidence type="ECO:0000256" key="5">
    <source>
        <dbReference type="ARBA" id="ARBA00022786"/>
    </source>
</evidence>
<feature type="compositionally biased region" description="Gly residues" evidence="8">
    <location>
        <begin position="977"/>
        <end position="989"/>
    </location>
</feature>
<keyword evidence="12" id="KW-1185">Reference proteome</keyword>
<evidence type="ECO:0000256" key="8">
    <source>
        <dbReference type="SAM" id="MobiDB-lite"/>
    </source>
</evidence>
<keyword evidence="7" id="KW-0788">Thiol protease</keyword>
<dbReference type="GO" id="GO:0006508">
    <property type="term" value="P:proteolysis"/>
    <property type="evidence" value="ECO:0007669"/>
    <property type="project" value="UniProtKB-KW"/>
</dbReference>
<evidence type="ECO:0000256" key="7">
    <source>
        <dbReference type="ARBA" id="ARBA00022807"/>
    </source>
</evidence>
<evidence type="ECO:0000256" key="3">
    <source>
        <dbReference type="ARBA" id="ARBA00012759"/>
    </source>
</evidence>
<evidence type="ECO:0000313" key="12">
    <source>
        <dbReference type="Proteomes" id="UP000307440"/>
    </source>
</evidence>
<feature type="region of interest" description="Disordered" evidence="8">
    <location>
        <begin position="627"/>
        <end position="655"/>
    </location>
</feature>
<keyword evidence="6" id="KW-0378">Hydrolase</keyword>